<dbReference type="InterPro" id="IPR011701">
    <property type="entry name" value="MFS"/>
</dbReference>
<feature type="transmembrane region" description="Helical" evidence="1">
    <location>
        <begin position="46"/>
        <end position="66"/>
    </location>
</feature>
<keyword evidence="1" id="KW-0812">Transmembrane</keyword>
<dbReference type="PANTHER" id="PTHR45757:SF23">
    <property type="entry name" value="MAJOR FACILITATOR SUPERFAMILY (MFS) PROFILE DOMAIN-CONTAINING PROTEIN"/>
    <property type="match status" value="1"/>
</dbReference>
<keyword evidence="1" id="KW-0472">Membrane</keyword>
<feature type="transmembrane region" description="Helical" evidence="1">
    <location>
        <begin position="78"/>
        <end position="98"/>
    </location>
</feature>
<accession>A0A914WI18</accession>
<dbReference type="AlphaFoldDB" id="A0A914WI18"/>
<sequence>TIFVIYFRDAPTDHSYVGPAELHKVEQGKIDHTAQKVPYLAIIKTPAVWAVWVAAFATVFVTQLMLQFTPIYLNKVLGFSIASTGFAAASPALAQLLIKLLAGLTSRHIDSVLELLKVRIYNTLALCGTGIFFIALAFTPASKAVLSLLLFIAAASMTGFSLGGFFRSATLLARHHSHFILGNISRLHCFAWMLVPFVVDIIAPTDSPHEWKSVFLLCAGIMIVANIFFCIFAKGQPAEWTNDVSTDSHSNTFQHRKATLVSQTSLWNVMVY</sequence>
<dbReference type="GO" id="GO:0016020">
    <property type="term" value="C:membrane"/>
    <property type="evidence" value="ECO:0007669"/>
    <property type="project" value="TreeGrafter"/>
</dbReference>
<name>A0A914WI18_9BILA</name>
<dbReference type="Gene3D" id="1.20.1250.20">
    <property type="entry name" value="MFS general substrate transporter like domains"/>
    <property type="match status" value="1"/>
</dbReference>
<dbReference type="WBParaSite" id="PSAMB.scaffold4070size15792.g23330.t1">
    <property type="protein sequence ID" value="PSAMB.scaffold4070size15792.g23330.t1"/>
    <property type="gene ID" value="PSAMB.scaffold4070size15792.g23330"/>
</dbReference>
<keyword evidence="1" id="KW-1133">Transmembrane helix</keyword>
<dbReference type="Pfam" id="PF07690">
    <property type="entry name" value="MFS_1"/>
    <property type="match status" value="1"/>
</dbReference>
<evidence type="ECO:0000313" key="3">
    <source>
        <dbReference type="WBParaSite" id="PSAMB.scaffold4070size15792.g23330.t1"/>
    </source>
</evidence>
<reference evidence="3" key="1">
    <citation type="submission" date="2022-11" db="UniProtKB">
        <authorList>
            <consortium name="WormBaseParasite"/>
        </authorList>
    </citation>
    <scope>IDENTIFICATION</scope>
</reference>
<dbReference type="Proteomes" id="UP000887566">
    <property type="component" value="Unplaced"/>
</dbReference>
<keyword evidence="2" id="KW-1185">Reference proteome</keyword>
<organism evidence="2 3">
    <name type="scientific">Plectus sambesii</name>
    <dbReference type="NCBI Taxonomy" id="2011161"/>
    <lineage>
        <taxon>Eukaryota</taxon>
        <taxon>Metazoa</taxon>
        <taxon>Ecdysozoa</taxon>
        <taxon>Nematoda</taxon>
        <taxon>Chromadorea</taxon>
        <taxon>Plectida</taxon>
        <taxon>Plectina</taxon>
        <taxon>Plectoidea</taxon>
        <taxon>Plectidae</taxon>
        <taxon>Plectus</taxon>
    </lineage>
</organism>
<feature type="transmembrane region" description="Helical" evidence="1">
    <location>
        <begin position="187"/>
        <end position="205"/>
    </location>
</feature>
<protein>
    <submittedName>
        <fullName evidence="3">Uncharacterized protein</fullName>
    </submittedName>
</protein>
<feature type="transmembrane region" description="Helical" evidence="1">
    <location>
        <begin position="211"/>
        <end position="232"/>
    </location>
</feature>
<dbReference type="GO" id="GO:0022857">
    <property type="term" value="F:transmembrane transporter activity"/>
    <property type="evidence" value="ECO:0007669"/>
    <property type="project" value="InterPro"/>
</dbReference>
<dbReference type="SUPFAM" id="SSF103473">
    <property type="entry name" value="MFS general substrate transporter"/>
    <property type="match status" value="1"/>
</dbReference>
<feature type="transmembrane region" description="Helical" evidence="1">
    <location>
        <begin position="119"/>
        <end position="138"/>
    </location>
</feature>
<feature type="transmembrane region" description="Helical" evidence="1">
    <location>
        <begin position="144"/>
        <end position="166"/>
    </location>
</feature>
<evidence type="ECO:0000313" key="2">
    <source>
        <dbReference type="Proteomes" id="UP000887566"/>
    </source>
</evidence>
<proteinExistence type="predicted"/>
<evidence type="ECO:0000256" key="1">
    <source>
        <dbReference type="SAM" id="Phobius"/>
    </source>
</evidence>
<dbReference type="InterPro" id="IPR036259">
    <property type="entry name" value="MFS_trans_sf"/>
</dbReference>
<dbReference type="PANTHER" id="PTHR45757">
    <property type="entry name" value="PROTEIN CBG23364-RELATED"/>
    <property type="match status" value="1"/>
</dbReference>